<dbReference type="InterPro" id="IPR013154">
    <property type="entry name" value="ADH-like_N"/>
</dbReference>
<dbReference type="Gene3D" id="3.90.180.10">
    <property type="entry name" value="Medium-chain alcohol dehydrogenases, catalytic domain"/>
    <property type="match status" value="1"/>
</dbReference>
<dbReference type="Proteomes" id="UP001159405">
    <property type="component" value="Unassembled WGS sequence"/>
</dbReference>
<evidence type="ECO:0000313" key="3">
    <source>
        <dbReference type="EMBL" id="CAH3170836.1"/>
    </source>
</evidence>
<organism evidence="3 4">
    <name type="scientific">Porites lobata</name>
    <dbReference type="NCBI Taxonomy" id="104759"/>
    <lineage>
        <taxon>Eukaryota</taxon>
        <taxon>Metazoa</taxon>
        <taxon>Cnidaria</taxon>
        <taxon>Anthozoa</taxon>
        <taxon>Hexacorallia</taxon>
        <taxon>Scleractinia</taxon>
        <taxon>Fungiina</taxon>
        <taxon>Poritidae</taxon>
        <taxon>Porites</taxon>
    </lineage>
</organism>
<accession>A0ABN8QXB2</accession>
<evidence type="ECO:0000313" key="4">
    <source>
        <dbReference type="Proteomes" id="UP001159405"/>
    </source>
</evidence>
<sequence length="353" mass="38209">MAAARQLPETFRKLVITKLSTNYREAVELKTVPMLQPGPNELLIKNRYVGINATEINHSAGRYHPGQSPPLEAGLEGIGEVVSTGEKCTDVPIGQAVGYFKYGSFSEYMTIPSKHVFPLPRIDPAYVSLLISGLTAGIALEKVGEIKKNETVLVTAAAGGTGQFAVQLAKLAGCHVIGTCSTDAKGEFLKSLGCDRPVNYKTENLDQVLKKEYPNGCDVVYESIGGEMFDTCVNRLATKGRLVTIGFITGYKSKLGFSPVKNATLIPKLLTRSASVRGFLLFHYMEEYKPTVDKLVNLYDSGKLKCNIDFGRSSLSGGFKGLDSVVDAVEYLHSGKSSGKVVVELPDDVKSRL</sequence>
<reference evidence="3 4" key="1">
    <citation type="submission" date="2022-05" db="EMBL/GenBank/DDBJ databases">
        <authorList>
            <consortium name="Genoscope - CEA"/>
            <person name="William W."/>
        </authorList>
    </citation>
    <scope>NUCLEOTIDE SEQUENCE [LARGE SCALE GENOMIC DNA]</scope>
</reference>
<dbReference type="InterPro" id="IPR051397">
    <property type="entry name" value="Zn-ADH-like_protein"/>
</dbReference>
<dbReference type="CDD" id="cd08250">
    <property type="entry name" value="Mgc45594_like"/>
    <property type="match status" value="1"/>
</dbReference>
<dbReference type="SMART" id="SM00829">
    <property type="entry name" value="PKS_ER"/>
    <property type="match status" value="1"/>
</dbReference>
<protein>
    <recommendedName>
        <fullName evidence="2">Enoyl reductase (ER) domain-containing protein</fullName>
    </recommendedName>
</protein>
<dbReference type="InterPro" id="IPR002364">
    <property type="entry name" value="Quin_OxRdtase/zeta-crystal_CS"/>
</dbReference>
<comment type="caution">
    <text evidence="3">The sequence shown here is derived from an EMBL/GenBank/DDBJ whole genome shotgun (WGS) entry which is preliminary data.</text>
</comment>
<gene>
    <name evidence="3" type="ORF">PLOB_00011007</name>
</gene>
<dbReference type="PANTHER" id="PTHR43677:SF3">
    <property type="entry name" value="PROSTAGLANDIN REDUCTASE 3"/>
    <property type="match status" value="1"/>
</dbReference>
<name>A0ABN8QXB2_9CNID</name>
<dbReference type="SUPFAM" id="SSF50129">
    <property type="entry name" value="GroES-like"/>
    <property type="match status" value="1"/>
</dbReference>
<comment type="similarity">
    <text evidence="1">Belongs to the zinc-containing alcohol dehydrogenase family. Quinone oxidoreductase subfamily.</text>
</comment>
<keyword evidence="4" id="KW-1185">Reference proteome</keyword>
<dbReference type="PROSITE" id="PS01162">
    <property type="entry name" value="QOR_ZETA_CRYSTAL"/>
    <property type="match status" value="1"/>
</dbReference>
<dbReference type="Gene3D" id="3.40.50.720">
    <property type="entry name" value="NAD(P)-binding Rossmann-like Domain"/>
    <property type="match status" value="1"/>
</dbReference>
<feature type="domain" description="Enoyl reductase (ER)" evidence="2">
    <location>
        <begin position="22"/>
        <end position="343"/>
    </location>
</feature>
<dbReference type="SUPFAM" id="SSF51735">
    <property type="entry name" value="NAD(P)-binding Rossmann-fold domains"/>
    <property type="match status" value="1"/>
</dbReference>
<dbReference type="InterPro" id="IPR020843">
    <property type="entry name" value="ER"/>
</dbReference>
<proteinExistence type="inferred from homology"/>
<evidence type="ECO:0000256" key="1">
    <source>
        <dbReference type="ARBA" id="ARBA00010371"/>
    </source>
</evidence>
<dbReference type="InterPro" id="IPR013149">
    <property type="entry name" value="ADH-like_C"/>
</dbReference>
<dbReference type="InterPro" id="IPR011032">
    <property type="entry name" value="GroES-like_sf"/>
</dbReference>
<dbReference type="PANTHER" id="PTHR43677">
    <property type="entry name" value="SHORT-CHAIN DEHYDROGENASE/REDUCTASE"/>
    <property type="match status" value="1"/>
</dbReference>
<evidence type="ECO:0000259" key="2">
    <source>
        <dbReference type="SMART" id="SM00829"/>
    </source>
</evidence>
<dbReference type="InterPro" id="IPR036291">
    <property type="entry name" value="NAD(P)-bd_dom_sf"/>
</dbReference>
<dbReference type="EMBL" id="CALNXK010000159">
    <property type="protein sequence ID" value="CAH3170836.1"/>
    <property type="molecule type" value="Genomic_DNA"/>
</dbReference>
<dbReference type="Pfam" id="PF00107">
    <property type="entry name" value="ADH_zinc_N"/>
    <property type="match status" value="1"/>
</dbReference>
<dbReference type="Pfam" id="PF08240">
    <property type="entry name" value="ADH_N"/>
    <property type="match status" value="1"/>
</dbReference>